<dbReference type="Gene3D" id="2.60.40.760">
    <property type="entry name" value="Expansin, cellulose-binding-like domain"/>
    <property type="match status" value="2"/>
</dbReference>
<dbReference type="InterPro" id="IPR005795">
    <property type="entry name" value="LolPI"/>
</dbReference>
<dbReference type="PANTHER" id="PTHR31692:SF22">
    <property type="entry name" value="EXPANSIN-B5"/>
    <property type="match status" value="1"/>
</dbReference>
<dbReference type="InterPro" id="IPR007118">
    <property type="entry name" value="Expan_Lol_pI"/>
</dbReference>
<dbReference type="Gene3D" id="2.40.40.10">
    <property type="entry name" value="RlpA-like domain"/>
    <property type="match status" value="2"/>
</dbReference>
<keyword evidence="8" id="KW-1015">Disulfide bond</keyword>
<dbReference type="InterPro" id="IPR036749">
    <property type="entry name" value="Expansin_CBD_sf"/>
</dbReference>
<evidence type="ECO:0000256" key="8">
    <source>
        <dbReference type="ARBA" id="ARBA00023157"/>
    </source>
</evidence>
<feature type="domain" description="Expansin-like EG45" evidence="12">
    <location>
        <begin position="355"/>
        <end position="465"/>
    </location>
</feature>
<proteinExistence type="inferred from homology"/>
<evidence type="ECO:0000256" key="11">
    <source>
        <dbReference type="SAM" id="SignalP"/>
    </source>
</evidence>
<keyword evidence="7" id="KW-0472">Membrane</keyword>
<evidence type="ECO:0000259" key="13">
    <source>
        <dbReference type="PROSITE" id="PS50843"/>
    </source>
</evidence>
<feature type="signal peptide" evidence="11">
    <location>
        <begin position="1"/>
        <end position="27"/>
    </location>
</feature>
<feature type="domain" description="Expansin-like CBD" evidence="13">
    <location>
        <begin position="157"/>
        <end position="239"/>
    </location>
</feature>
<dbReference type="SUPFAM" id="SSF50685">
    <property type="entry name" value="Barwin-like endoglucanases"/>
    <property type="match status" value="2"/>
</dbReference>
<dbReference type="InterPro" id="IPR009009">
    <property type="entry name" value="RlpA-like_DPBB"/>
</dbReference>
<feature type="domain" description="Expansin-like CBD" evidence="13">
    <location>
        <begin position="477"/>
        <end position="561"/>
    </location>
</feature>
<evidence type="ECO:0000256" key="7">
    <source>
        <dbReference type="ARBA" id="ARBA00023136"/>
    </source>
</evidence>
<dbReference type="STRING" id="4529.A0A0E0PCE2"/>
<evidence type="ECO:0000256" key="2">
    <source>
        <dbReference type="ARBA" id="ARBA00004191"/>
    </source>
</evidence>
<protein>
    <recommendedName>
        <fullName evidence="16">Expansin-like EG45 domain-containing protein</fullName>
    </recommendedName>
</protein>
<reference evidence="14" key="2">
    <citation type="submission" date="2015-06" db="UniProtKB">
        <authorList>
            <consortium name="EnsemblPlants"/>
        </authorList>
    </citation>
    <scope>IDENTIFICATION</scope>
</reference>
<dbReference type="PROSITE" id="PS50842">
    <property type="entry name" value="EXPANSIN_EG45"/>
    <property type="match status" value="2"/>
</dbReference>
<dbReference type="PANTHER" id="PTHR31692">
    <property type="entry name" value="EXPANSIN-B3"/>
    <property type="match status" value="1"/>
</dbReference>
<dbReference type="Gramene" id="ORUFI04G22580.1">
    <property type="protein sequence ID" value="ORUFI04G22580.1"/>
    <property type="gene ID" value="ORUFI04G22580"/>
</dbReference>
<reference evidence="15" key="1">
    <citation type="submission" date="2013-06" db="EMBL/GenBank/DDBJ databases">
        <authorList>
            <person name="Zhao Q."/>
        </authorList>
    </citation>
    <scope>NUCLEOTIDE SEQUENCE</scope>
    <source>
        <strain evidence="15">cv. W1943</strain>
    </source>
</reference>
<dbReference type="EnsemblPlants" id="ORUFI04G22580.1">
    <property type="protein sequence ID" value="ORUFI04G22580.1"/>
    <property type="gene ID" value="ORUFI04G22580"/>
</dbReference>
<dbReference type="SMART" id="SM00837">
    <property type="entry name" value="DPBB_1"/>
    <property type="match status" value="1"/>
</dbReference>
<evidence type="ECO:0008006" key="16">
    <source>
        <dbReference type="Google" id="ProtNLM"/>
    </source>
</evidence>
<name>A0A0E0PCE2_ORYRU</name>
<comment type="function">
    <text evidence="10">May cause loosening and extension of plant cell walls by disrupting non-covalent bonding between cellulose microfibrils and matrix glucans. No enzymatic activity has been found. May be required for rapid internodal elongation in deepwater rice during submergence.</text>
</comment>
<dbReference type="PRINTS" id="PR00829">
    <property type="entry name" value="LOLP1ALLERGN"/>
</dbReference>
<evidence type="ECO:0000256" key="10">
    <source>
        <dbReference type="ARBA" id="ARBA00025488"/>
    </source>
</evidence>
<dbReference type="PRINTS" id="PR01225">
    <property type="entry name" value="EXPANSNFAMLY"/>
</dbReference>
<comment type="subcellular location">
    <subcellularLocation>
        <location evidence="1">Membrane</location>
        <topology evidence="1">Peripheral membrane protein</topology>
    </subcellularLocation>
    <subcellularLocation>
        <location evidence="2">Secreted</location>
        <location evidence="2">Cell wall</location>
    </subcellularLocation>
</comment>
<evidence type="ECO:0000256" key="3">
    <source>
        <dbReference type="ARBA" id="ARBA00005650"/>
    </source>
</evidence>
<dbReference type="GO" id="GO:0005576">
    <property type="term" value="C:extracellular region"/>
    <property type="evidence" value="ECO:0007669"/>
    <property type="project" value="InterPro"/>
</dbReference>
<dbReference type="OMA" id="ENCHPCG"/>
<dbReference type="InterPro" id="IPR036908">
    <property type="entry name" value="RlpA-like_sf"/>
</dbReference>
<evidence type="ECO:0000256" key="1">
    <source>
        <dbReference type="ARBA" id="ARBA00004170"/>
    </source>
</evidence>
<evidence type="ECO:0000256" key="6">
    <source>
        <dbReference type="ARBA" id="ARBA00022729"/>
    </source>
</evidence>
<dbReference type="AlphaFoldDB" id="A0A0E0PCE2"/>
<sequence length="567" mass="59324">MASRFQLILSTFVVIVAVTMLPRPCASIEFHRKLSSWSNGGATWYGAANGAGSDGGACGYQGAVFQAPFSSMIAAGSPSIYKSGLGCGSCYQCPGGPCLSEPVHFDLSGTAFGAMANPGQADQLRAAGVLQIQYNRVPCNWGGVKLTFVVDVGSNPNYFAVLVKYENGDGDLSGVELMQTGAGAAWTQMQQSWGAVWKLNAGSALQAPFSIRLTSSSGKTLVASNVIPSGWKPGMSYISTRTPSCTVAFNSTATCSRNLPAMKVSTTLVLFSGYSGLLPYPETKSTSENRSWKQSRGTFVFAVLVALPILSLPVSGYEQNYTAGRRSTMSLGRGYGWSSGGATWYGGPQGDGSEGGACGYQSAVGQRPFSSMIAAGGPSLFKNGKGCGSCYQIKCTGNRACSGRPVTVVITDSCPGGVCLNEAAHFDMSGTAFGAMANRGMGDRLRSAGVLKIQYKRVPCRFAMNVAFKVDAGSNPYYLAILVQYANGDGDLAAVHIMEARGGGGWKAMQQSWGATWRLNSNTGKPLSPPFSIRLTSGSGKVLVANNVIPSGWQAGLTYRSTVNYAA</sequence>
<dbReference type="Pfam" id="PF01357">
    <property type="entry name" value="Expansin_C"/>
    <property type="match status" value="2"/>
</dbReference>
<organism evidence="14 15">
    <name type="scientific">Oryza rufipogon</name>
    <name type="common">Brownbeard rice</name>
    <name type="synonym">Asian wild rice</name>
    <dbReference type="NCBI Taxonomy" id="4529"/>
    <lineage>
        <taxon>Eukaryota</taxon>
        <taxon>Viridiplantae</taxon>
        <taxon>Streptophyta</taxon>
        <taxon>Embryophyta</taxon>
        <taxon>Tracheophyta</taxon>
        <taxon>Spermatophyta</taxon>
        <taxon>Magnoliopsida</taxon>
        <taxon>Liliopsida</taxon>
        <taxon>Poales</taxon>
        <taxon>Poaceae</taxon>
        <taxon>BOP clade</taxon>
        <taxon>Oryzoideae</taxon>
        <taxon>Oryzeae</taxon>
        <taxon>Oryzinae</taxon>
        <taxon>Oryza</taxon>
    </lineage>
</organism>
<accession>A0A0E0PCE2</accession>
<keyword evidence="4" id="KW-0134">Cell wall</keyword>
<feature type="domain" description="Expansin-like EG45" evidence="12">
    <location>
        <begin position="55"/>
        <end position="144"/>
    </location>
</feature>
<dbReference type="GO" id="GO:0071555">
    <property type="term" value="P:cell wall organization"/>
    <property type="evidence" value="ECO:0007669"/>
    <property type="project" value="UniProtKB-KW"/>
</dbReference>
<dbReference type="Pfam" id="PF03330">
    <property type="entry name" value="DPBB_1"/>
    <property type="match status" value="1"/>
</dbReference>
<evidence type="ECO:0000256" key="4">
    <source>
        <dbReference type="ARBA" id="ARBA00022512"/>
    </source>
</evidence>
<evidence type="ECO:0000259" key="12">
    <source>
        <dbReference type="PROSITE" id="PS50842"/>
    </source>
</evidence>
<feature type="chain" id="PRO_5002370025" description="Expansin-like EG45 domain-containing protein" evidence="11">
    <location>
        <begin position="28"/>
        <end position="567"/>
    </location>
</feature>
<dbReference type="GO" id="GO:0016020">
    <property type="term" value="C:membrane"/>
    <property type="evidence" value="ECO:0007669"/>
    <property type="project" value="UniProtKB-SubCell"/>
</dbReference>
<dbReference type="eggNOG" id="ENOG502S9SU">
    <property type="taxonomic scope" value="Eukaryota"/>
</dbReference>
<dbReference type="InterPro" id="IPR007112">
    <property type="entry name" value="Expansin/allergen_DPBB_dom"/>
</dbReference>
<dbReference type="Proteomes" id="UP000008022">
    <property type="component" value="Unassembled WGS sequence"/>
</dbReference>
<keyword evidence="15" id="KW-1185">Reference proteome</keyword>
<keyword evidence="5" id="KW-0964">Secreted</keyword>
<evidence type="ECO:0000313" key="15">
    <source>
        <dbReference type="Proteomes" id="UP000008022"/>
    </source>
</evidence>
<evidence type="ECO:0000256" key="9">
    <source>
        <dbReference type="ARBA" id="ARBA00023316"/>
    </source>
</evidence>
<dbReference type="SUPFAM" id="SSF49590">
    <property type="entry name" value="PHL pollen allergen"/>
    <property type="match status" value="2"/>
</dbReference>
<comment type="similarity">
    <text evidence="3">Belongs to the expansin family. Expansin B subfamily.</text>
</comment>
<dbReference type="CDD" id="cd22275">
    <property type="entry name" value="DPBB_EXPB_N"/>
    <property type="match status" value="1"/>
</dbReference>
<evidence type="ECO:0000256" key="5">
    <source>
        <dbReference type="ARBA" id="ARBA00022525"/>
    </source>
</evidence>
<keyword evidence="9" id="KW-0961">Cell wall biogenesis/degradation</keyword>
<dbReference type="PROSITE" id="PS50843">
    <property type="entry name" value="EXPANSIN_CBD"/>
    <property type="match status" value="2"/>
</dbReference>
<keyword evidence="6 11" id="KW-0732">Signal</keyword>
<dbReference type="HOGENOM" id="CLU_027462_7_0_1"/>
<dbReference type="InterPro" id="IPR007117">
    <property type="entry name" value="Expansin_CBD"/>
</dbReference>
<evidence type="ECO:0000313" key="14">
    <source>
        <dbReference type="EnsemblPlants" id="ORUFI04G22580.1"/>
    </source>
</evidence>